<dbReference type="GO" id="GO:0016829">
    <property type="term" value="F:lyase activity"/>
    <property type="evidence" value="ECO:0007669"/>
    <property type="project" value="UniProtKB-KW"/>
</dbReference>
<sequence length="308" mass="33046">MLERIEPVEIVEVAPRDGFQSIREPIGTEAKIEMINALARAGCQRIEAGSFVSPKAIPQMADMGAIAAGIERPAQVRFMVLVPNRKGIELALANGFDEFGYVLSVSESHNQNNVRRSVDDSMRDLAGLVDWLSAQDKGWRLRVNLATSFDCPFDGRQSLQALAARVREVQSIISDAEIALCDTTGRANPRQVAEAFARVQADSPDGRTRWAFHGHDTYGLGVANALAAYEAGVRRFDAAAAGLGGCPFAPGATGNTATEDLVFAFEACGIKTGIDIDRLTAIADRIAAIPGGVVASHIRHVPKERLHA</sequence>
<evidence type="ECO:0000256" key="3">
    <source>
        <dbReference type="ARBA" id="ARBA00023239"/>
    </source>
</evidence>
<dbReference type="EMBL" id="JBAKFM010000001">
    <property type="protein sequence ID" value="MEX0468175.1"/>
    <property type="molecule type" value="Genomic_DNA"/>
</dbReference>
<evidence type="ECO:0000256" key="1">
    <source>
        <dbReference type="ARBA" id="ARBA00009405"/>
    </source>
</evidence>
<dbReference type="Proteomes" id="UP001556709">
    <property type="component" value="Unassembled WGS sequence"/>
</dbReference>
<keyword evidence="3 5" id="KW-0456">Lyase</keyword>
<dbReference type="NCBIfam" id="NF004283">
    <property type="entry name" value="PRK05692.1"/>
    <property type="match status" value="1"/>
</dbReference>
<comment type="similarity">
    <text evidence="1">Belongs to the HMG-CoA lyase family.</text>
</comment>
<dbReference type="CDD" id="cd07938">
    <property type="entry name" value="DRE_TIM_HMGL"/>
    <property type="match status" value="1"/>
</dbReference>
<feature type="domain" description="Pyruvate carboxyltransferase" evidence="4">
    <location>
        <begin position="8"/>
        <end position="280"/>
    </location>
</feature>
<keyword evidence="2" id="KW-0479">Metal-binding</keyword>
<gene>
    <name evidence="5" type="ORF">V6X73_00280</name>
</gene>
<dbReference type="InterPro" id="IPR013785">
    <property type="entry name" value="Aldolase_TIM"/>
</dbReference>
<dbReference type="RefSeq" id="WP_367958322.1">
    <property type="nucleotide sequence ID" value="NZ_JBAKFH010000004.1"/>
</dbReference>
<dbReference type="SUPFAM" id="SSF51569">
    <property type="entry name" value="Aldolase"/>
    <property type="match status" value="1"/>
</dbReference>
<dbReference type="InterPro" id="IPR000891">
    <property type="entry name" value="PYR_CT"/>
</dbReference>
<evidence type="ECO:0000313" key="6">
    <source>
        <dbReference type="Proteomes" id="UP001556709"/>
    </source>
</evidence>
<dbReference type="PROSITE" id="PS50991">
    <property type="entry name" value="PYR_CT"/>
    <property type="match status" value="1"/>
</dbReference>
<accession>A0ABV3TAN7</accession>
<dbReference type="PANTHER" id="PTHR42738:SF7">
    <property type="entry name" value="HYDROXYMETHYLGLUTARYL-COA LYASE"/>
    <property type="match status" value="1"/>
</dbReference>
<evidence type="ECO:0000313" key="5">
    <source>
        <dbReference type="EMBL" id="MEX0468175.1"/>
    </source>
</evidence>
<comment type="caution">
    <text evidence="5">The sequence shown here is derived from an EMBL/GenBank/DDBJ whole genome shotgun (WGS) entry which is preliminary data.</text>
</comment>
<dbReference type="Pfam" id="PF00682">
    <property type="entry name" value="HMGL-like"/>
    <property type="match status" value="1"/>
</dbReference>
<name>A0ABV3TAN7_9GAMM</name>
<keyword evidence="6" id="KW-1185">Reference proteome</keyword>
<dbReference type="PANTHER" id="PTHR42738">
    <property type="entry name" value="HYDROXYMETHYLGLUTARYL-COA LYASE"/>
    <property type="match status" value="1"/>
</dbReference>
<reference evidence="5 6" key="1">
    <citation type="submission" date="2024-02" db="EMBL/GenBank/DDBJ databases">
        <title>New especies of Spiribacter isolated from saline water.</title>
        <authorList>
            <person name="Leon M.J."/>
            <person name="De La Haba R."/>
            <person name="Sanchez-Porro C."/>
            <person name="Ventosa A."/>
        </authorList>
    </citation>
    <scope>NUCLEOTIDE SEQUENCE [LARGE SCALE GENOMIC DNA]</scope>
    <source>
        <strain evidence="6">ag22IC6-390</strain>
    </source>
</reference>
<evidence type="ECO:0000256" key="2">
    <source>
        <dbReference type="ARBA" id="ARBA00022723"/>
    </source>
</evidence>
<dbReference type="InterPro" id="IPR043594">
    <property type="entry name" value="HMGL"/>
</dbReference>
<dbReference type="Gene3D" id="3.20.20.70">
    <property type="entry name" value="Aldolase class I"/>
    <property type="match status" value="1"/>
</dbReference>
<evidence type="ECO:0000259" key="4">
    <source>
        <dbReference type="PROSITE" id="PS50991"/>
    </source>
</evidence>
<organism evidence="5 6">
    <name type="scientific">Spiribacter pallidus</name>
    <dbReference type="NCBI Taxonomy" id="1987936"/>
    <lineage>
        <taxon>Bacteria</taxon>
        <taxon>Pseudomonadati</taxon>
        <taxon>Pseudomonadota</taxon>
        <taxon>Gammaproteobacteria</taxon>
        <taxon>Chromatiales</taxon>
        <taxon>Ectothiorhodospiraceae</taxon>
        <taxon>Spiribacter</taxon>
    </lineage>
</organism>
<proteinExistence type="inferred from homology"/>
<protein>
    <submittedName>
        <fullName evidence="5">Hydroxymethylglutaryl-CoA lyase</fullName>
    </submittedName>
</protein>